<evidence type="ECO:0000313" key="2">
    <source>
        <dbReference type="RefSeq" id="XP_016463754.1"/>
    </source>
</evidence>
<dbReference type="KEGG" id="nta:107786755"/>
<dbReference type="GO" id="GO:0006351">
    <property type="term" value="P:DNA-templated transcription"/>
    <property type="evidence" value="ECO:0007669"/>
    <property type="project" value="InterPro"/>
</dbReference>
<gene>
    <name evidence="2" type="primary">LOC107786755</name>
</gene>
<proteinExistence type="predicted"/>
<dbReference type="InterPro" id="IPR006886">
    <property type="entry name" value="RNA_pol_III_Rpc5"/>
</dbReference>
<feature type="compositionally biased region" description="Polar residues" evidence="1">
    <location>
        <begin position="81"/>
        <end position="92"/>
    </location>
</feature>
<feature type="region of interest" description="Disordered" evidence="1">
    <location>
        <begin position="69"/>
        <end position="92"/>
    </location>
</feature>
<dbReference type="AlphaFoldDB" id="A0A1S3ZH99"/>
<sequence length="92" mass="10241">MEVDLAIDFDSKIFDRDSVHAVKMEKKTLSTSWIPLSTCTSGYAVGVRIGDKLHLHPIHAVVQLRPSQQHLKESELKKKNIATSSDGKTVVK</sequence>
<dbReference type="PANTHER" id="PTHR12069">
    <property type="entry name" value="DNA-DIRECTED RNA POLYMERASES III 80 KDA POLYPEPTIDE RNA POLYMERASE III SUBUNIT 5"/>
    <property type="match status" value="1"/>
</dbReference>
<dbReference type="RefSeq" id="XP_016463754.1">
    <property type="nucleotide sequence ID" value="XM_016608268.1"/>
</dbReference>
<name>A0A1S3ZH99_TOBAC</name>
<organism evidence="2">
    <name type="scientific">Nicotiana tabacum</name>
    <name type="common">Common tobacco</name>
    <dbReference type="NCBI Taxonomy" id="4097"/>
    <lineage>
        <taxon>Eukaryota</taxon>
        <taxon>Viridiplantae</taxon>
        <taxon>Streptophyta</taxon>
        <taxon>Embryophyta</taxon>
        <taxon>Tracheophyta</taxon>
        <taxon>Spermatophyta</taxon>
        <taxon>Magnoliopsida</taxon>
        <taxon>eudicotyledons</taxon>
        <taxon>Gunneridae</taxon>
        <taxon>Pentapetalae</taxon>
        <taxon>asterids</taxon>
        <taxon>lamiids</taxon>
        <taxon>Solanales</taxon>
        <taxon>Solanaceae</taxon>
        <taxon>Nicotianoideae</taxon>
        <taxon>Nicotianeae</taxon>
        <taxon>Nicotiana</taxon>
    </lineage>
</organism>
<dbReference type="PaxDb" id="4097-A0A1S3ZH99"/>
<dbReference type="Pfam" id="PF04801">
    <property type="entry name" value="RPC5"/>
    <property type="match status" value="1"/>
</dbReference>
<dbReference type="GO" id="GO:0005634">
    <property type="term" value="C:nucleus"/>
    <property type="evidence" value="ECO:0007669"/>
    <property type="project" value="InterPro"/>
</dbReference>
<accession>A0A1S3ZH99</accession>
<dbReference type="OrthoDB" id="340681at2759"/>
<dbReference type="STRING" id="4097.A0A1S3ZH99"/>
<dbReference type="PANTHER" id="PTHR12069:SF0">
    <property type="entry name" value="DNA-DIRECTED RNA POLYMERASE III SUBUNIT RPC5"/>
    <property type="match status" value="1"/>
</dbReference>
<protein>
    <submittedName>
        <fullName evidence="2">DNA-directed RNA polymerase III subunit RPC5-like</fullName>
    </submittedName>
</protein>
<reference evidence="2" key="1">
    <citation type="submission" date="2025-08" db="UniProtKB">
        <authorList>
            <consortium name="RefSeq"/>
        </authorList>
    </citation>
    <scope>IDENTIFICATION</scope>
</reference>
<evidence type="ECO:0000256" key="1">
    <source>
        <dbReference type="SAM" id="MobiDB-lite"/>
    </source>
</evidence>